<dbReference type="InterPro" id="IPR004046">
    <property type="entry name" value="GST_C"/>
</dbReference>
<organism evidence="2 3">
    <name type="scientific">Austropuccinia psidii MF-1</name>
    <dbReference type="NCBI Taxonomy" id="1389203"/>
    <lineage>
        <taxon>Eukaryota</taxon>
        <taxon>Fungi</taxon>
        <taxon>Dikarya</taxon>
        <taxon>Basidiomycota</taxon>
        <taxon>Pucciniomycotina</taxon>
        <taxon>Pucciniomycetes</taxon>
        <taxon>Pucciniales</taxon>
        <taxon>Sphaerophragmiaceae</taxon>
        <taxon>Austropuccinia</taxon>
    </lineage>
</organism>
<evidence type="ECO:0000313" key="2">
    <source>
        <dbReference type="EMBL" id="MBW0587040.1"/>
    </source>
</evidence>
<name>A0A9Q3KRX6_9BASI</name>
<keyword evidence="3" id="KW-1185">Reference proteome</keyword>
<comment type="caution">
    <text evidence="2">The sequence shown here is derived from an EMBL/GenBank/DDBJ whole genome shotgun (WGS) entry which is preliminary data.</text>
</comment>
<evidence type="ECO:0000259" key="1">
    <source>
        <dbReference type="PROSITE" id="PS50405"/>
    </source>
</evidence>
<dbReference type="OrthoDB" id="2754278at2759"/>
<feature type="domain" description="GST C-terminal" evidence="1">
    <location>
        <begin position="1"/>
        <end position="83"/>
    </location>
</feature>
<accession>A0A9Q3KRX6</accession>
<dbReference type="EMBL" id="AVOT02125728">
    <property type="protein sequence ID" value="MBW0587040.1"/>
    <property type="molecule type" value="Genomic_DNA"/>
</dbReference>
<dbReference type="PROSITE" id="PS50405">
    <property type="entry name" value="GST_CTER"/>
    <property type="match status" value="1"/>
</dbReference>
<dbReference type="Pfam" id="PF00043">
    <property type="entry name" value="GST_C"/>
    <property type="match status" value="1"/>
</dbReference>
<dbReference type="PANTHER" id="PTHR44051:SF3">
    <property type="entry name" value="TRANSCRIPTIONAL REGULATOR URE2"/>
    <property type="match status" value="1"/>
</dbReference>
<dbReference type="PANTHER" id="PTHR44051">
    <property type="entry name" value="GLUTATHIONE S-TRANSFERASE-RELATED"/>
    <property type="match status" value="1"/>
</dbReference>
<dbReference type="AlphaFoldDB" id="A0A9Q3KRX6"/>
<dbReference type="SUPFAM" id="SSF47616">
    <property type="entry name" value="GST C-terminal domain-like"/>
    <property type="match status" value="1"/>
</dbReference>
<gene>
    <name evidence="2" type="ORF">O181_126755</name>
</gene>
<reference evidence="2" key="1">
    <citation type="submission" date="2021-03" db="EMBL/GenBank/DDBJ databases">
        <title>Draft genome sequence of rust myrtle Austropuccinia psidii MF-1, a brazilian biotype.</title>
        <authorList>
            <person name="Quecine M.C."/>
            <person name="Pachon D.M.R."/>
            <person name="Bonatelli M.L."/>
            <person name="Correr F.H."/>
            <person name="Franceschini L.M."/>
            <person name="Leite T.F."/>
            <person name="Margarido G.R.A."/>
            <person name="Almeida C.A."/>
            <person name="Ferrarezi J.A."/>
            <person name="Labate C.A."/>
        </authorList>
    </citation>
    <scope>NUCLEOTIDE SEQUENCE</scope>
    <source>
        <strain evidence="2">MF-1</strain>
    </source>
</reference>
<dbReference type="Gene3D" id="1.20.1050.10">
    <property type="match status" value="1"/>
</dbReference>
<dbReference type="InterPro" id="IPR010987">
    <property type="entry name" value="Glutathione-S-Trfase_C-like"/>
</dbReference>
<dbReference type="Proteomes" id="UP000765509">
    <property type="component" value="Unassembled WGS sequence"/>
</dbReference>
<dbReference type="InterPro" id="IPR036282">
    <property type="entry name" value="Glutathione-S-Trfase_C_sf"/>
</dbReference>
<sequence length="83" mass="9572">MNETKRVLGVLESVLSKQEWLVGNKYTVADLSFFSWNNGAFDVLFKDTDDRKAYPAVNKWMQKINERPAIKKARAEQLKVTGH</sequence>
<protein>
    <recommendedName>
        <fullName evidence="1">GST C-terminal domain-containing protein</fullName>
    </recommendedName>
</protein>
<proteinExistence type="predicted"/>
<evidence type="ECO:0000313" key="3">
    <source>
        <dbReference type="Proteomes" id="UP000765509"/>
    </source>
</evidence>